<keyword evidence="5 10" id="KW-0378">Hydrolase</keyword>
<dbReference type="GO" id="GO:0016998">
    <property type="term" value="P:cell wall macromolecule catabolic process"/>
    <property type="evidence" value="ECO:0007669"/>
    <property type="project" value="InterPro"/>
</dbReference>
<dbReference type="InterPro" id="IPR023346">
    <property type="entry name" value="Lysozyme-like_dom_sf"/>
</dbReference>
<dbReference type="GO" id="GO:0009253">
    <property type="term" value="P:peptidoglycan catabolic process"/>
    <property type="evidence" value="ECO:0007669"/>
    <property type="project" value="UniProtKB-UniRule"/>
</dbReference>
<dbReference type="Gene3D" id="1.10.530.40">
    <property type="match status" value="1"/>
</dbReference>
<dbReference type="GO" id="GO:0044659">
    <property type="term" value="P:viral release from host cell by cytolysis"/>
    <property type="evidence" value="ECO:0007669"/>
    <property type="project" value="UniProtKB-UniRule"/>
</dbReference>
<evidence type="ECO:0000256" key="8">
    <source>
        <dbReference type="ARBA" id="ARBA00023200"/>
    </source>
</evidence>
<comment type="similarity">
    <text evidence="10 11">Belongs to the glycosyl hydrolase 24 family.</text>
</comment>
<dbReference type="SUPFAM" id="SSF53955">
    <property type="entry name" value="Lysozyme-like"/>
    <property type="match status" value="1"/>
</dbReference>
<dbReference type="Pfam" id="PF00959">
    <property type="entry name" value="Phage_lysozyme"/>
    <property type="match status" value="1"/>
</dbReference>
<reference evidence="12" key="1">
    <citation type="journal article" date="2021" name="Proc. Natl. Acad. Sci. U.S.A.">
        <title>A Catalog of Tens of Thousands of Viruses from Human Metagenomes Reveals Hidden Associations with Chronic Diseases.</title>
        <authorList>
            <person name="Tisza M.J."/>
            <person name="Buck C.B."/>
        </authorList>
    </citation>
    <scope>NUCLEOTIDE SEQUENCE</scope>
    <source>
        <strain evidence="12">Ct0qt9</strain>
    </source>
</reference>
<evidence type="ECO:0000256" key="1">
    <source>
        <dbReference type="ARBA" id="ARBA00000632"/>
    </source>
</evidence>
<dbReference type="GO" id="GO:0030430">
    <property type="term" value="C:host cell cytoplasm"/>
    <property type="evidence" value="ECO:0007669"/>
    <property type="project" value="UniProtKB-SubCell"/>
</dbReference>
<dbReference type="EMBL" id="BK015298">
    <property type="protein sequence ID" value="DAE00077.1"/>
    <property type="molecule type" value="Genomic_DNA"/>
</dbReference>
<keyword evidence="9 10" id="KW-0326">Glycosidase</keyword>
<dbReference type="GO" id="GO:0042742">
    <property type="term" value="P:defense response to bacterium"/>
    <property type="evidence" value="ECO:0007669"/>
    <property type="project" value="UniProtKB-KW"/>
</dbReference>
<keyword evidence="7 10" id="KW-0578">Host cell lysis by virus</keyword>
<evidence type="ECO:0000256" key="10">
    <source>
        <dbReference type="HAMAP-Rule" id="MF_04110"/>
    </source>
</evidence>
<accession>A0A8S5P083</accession>
<dbReference type="EC" id="3.2.1.17" evidence="10"/>
<dbReference type="InterPro" id="IPR023347">
    <property type="entry name" value="Lysozyme_dom_sf"/>
</dbReference>
<comment type="subcellular location">
    <subcellularLocation>
        <location evidence="10">Host cytoplasm</location>
    </subcellularLocation>
    <text evidence="10">The endolysin is cytoplasmic, but can reach the periplasmic space with the help of the holins which disrupt the host cell membrane.</text>
</comment>
<feature type="active site" description="Proton donor/acceptor" evidence="10">
    <location>
        <position position="16"/>
    </location>
</feature>
<feature type="active site" description="Proton donor/acceptor" evidence="10">
    <location>
        <position position="25"/>
    </location>
</feature>
<evidence type="ECO:0000256" key="7">
    <source>
        <dbReference type="ARBA" id="ARBA00023142"/>
    </source>
</evidence>
<dbReference type="InterPro" id="IPR051018">
    <property type="entry name" value="Bacteriophage_GH24"/>
</dbReference>
<evidence type="ECO:0000256" key="2">
    <source>
        <dbReference type="ARBA" id="ARBA00022529"/>
    </source>
</evidence>
<evidence type="ECO:0000256" key="3">
    <source>
        <dbReference type="ARBA" id="ARBA00022612"/>
    </source>
</evidence>
<dbReference type="PANTHER" id="PTHR38107:SF3">
    <property type="entry name" value="LYSOZYME RRRD-RELATED"/>
    <property type="match status" value="1"/>
</dbReference>
<dbReference type="InterPro" id="IPR034690">
    <property type="entry name" value="Endolysin_T4_type"/>
</dbReference>
<comment type="catalytic activity">
    <reaction evidence="1 10 11">
        <text>Hydrolysis of (1-&gt;4)-beta-linkages between N-acetylmuramic acid and N-acetyl-D-glucosamine residues in a peptidoglycan and between N-acetyl-D-glucosamine residues in chitodextrins.</text>
        <dbReference type="EC" id="3.2.1.17"/>
    </reaction>
</comment>
<proteinExistence type="inferred from homology"/>
<keyword evidence="4 10" id="KW-0081">Bacteriolytic enzyme</keyword>
<evidence type="ECO:0000256" key="6">
    <source>
        <dbReference type="ARBA" id="ARBA00022852"/>
    </source>
</evidence>
<dbReference type="GO" id="GO:0003796">
    <property type="term" value="F:lysozyme activity"/>
    <property type="evidence" value="ECO:0007669"/>
    <property type="project" value="UniProtKB-UniRule"/>
</dbReference>
<dbReference type="InterPro" id="IPR002196">
    <property type="entry name" value="Glyco_hydro_24"/>
</dbReference>
<protein>
    <recommendedName>
        <fullName evidence="10">Endolysin</fullName>
        <ecNumber evidence="10">3.2.1.17</ecNumber>
    </recommendedName>
    <alternativeName>
        <fullName evidence="10">Lysis protein</fullName>
    </alternativeName>
    <alternativeName>
        <fullName evidence="10">Lysozyme</fullName>
    </alternativeName>
    <alternativeName>
        <fullName evidence="10">Muramidase</fullName>
    </alternativeName>
</protein>
<evidence type="ECO:0000313" key="12">
    <source>
        <dbReference type="EMBL" id="DAE00077.1"/>
    </source>
</evidence>
<dbReference type="HAMAP" id="MF_04110">
    <property type="entry name" value="ENDOLYSIN_T4"/>
    <property type="match status" value="1"/>
</dbReference>
<sequence length="147" mass="16315">MMKLSKYGEDFIVREEGEHLTAYRDSVGIWTIGVGHTGEVDGEPVGRGMAISAVKSREVFRLDISRFENAVNDLVRVQLNQNQFDALVSLVFNIGTGAFAHSTLLKRLNAGDYSGAAEAFLMWRNAGGKPILLNRRKREKALFEKVG</sequence>
<keyword evidence="6 10" id="KW-0204">Cytolysis</keyword>
<dbReference type="PANTHER" id="PTHR38107">
    <property type="match status" value="1"/>
</dbReference>
<evidence type="ECO:0000256" key="11">
    <source>
        <dbReference type="RuleBase" id="RU003788"/>
    </source>
</evidence>
<keyword evidence="3 10" id="KW-1188">Viral release from host cell</keyword>
<name>A0A8S5P083_9CAUD</name>
<organism evidence="12">
    <name type="scientific">Siphoviridae sp. ct0qt9</name>
    <dbReference type="NCBI Taxonomy" id="2825298"/>
    <lineage>
        <taxon>Viruses</taxon>
        <taxon>Duplodnaviria</taxon>
        <taxon>Heunggongvirae</taxon>
        <taxon>Uroviricota</taxon>
        <taxon>Caudoviricetes</taxon>
    </lineage>
</organism>
<keyword evidence="8 10" id="KW-1035">Host cytoplasm</keyword>
<dbReference type="CDD" id="cd00737">
    <property type="entry name" value="lyz_endolysin_autolysin"/>
    <property type="match status" value="1"/>
</dbReference>
<evidence type="ECO:0000256" key="9">
    <source>
        <dbReference type="ARBA" id="ARBA00023295"/>
    </source>
</evidence>
<evidence type="ECO:0000256" key="4">
    <source>
        <dbReference type="ARBA" id="ARBA00022638"/>
    </source>
</evidence>
<keyword evidence="2 10" id="KW-0929">Antimicrobial</keyword>
<comment type="function">
    <text evidence="10">Endolysin with lysozyme activity that degrades host peptidoglycans and participates with the holin and spanin proteins in the sequential events which lead to the programmed host cell lysis releasing the mature viral particles. Once the holin has permeabilized the host cell membrane, the endolysin can reach the periplasm and break down the peptidoglycan layer.</text>
</comment>
<dbReference type="InterPro" id="IPR033907">
    <property type="entry name" value="Endolysin_autolysin"/>
</dbReference>
<evidence type="ECO:0000256" key="5">
    <source>
        <dbReference type="ARBA" id="ARBA00022801"/>
    </source>
</evidence>